<keyword evidence="3" id="KW-1133">Transmembrane helix</keyword>
<dbReference type="AlphaFoldDB" id="A0A1L7RMV7"/>
<keyword evidence="1" id="KW-0175">Coiled coil</keyword>
<evidence type="ECO:0000313" key="4">
    <source>
        <dbReference type="EMBL" id="CED90634.1"/>
    </source>
</evidence>
<feature type="transmembrane region" description="Helical" evidence="3">
    <location>
        <begin position="6"/>
        <end position="23"/>
    </location>
</feature>
<dbReference type="EMBL" id="LK995479">
    <property type="protein sequence ID" value="CED90634.1"/>
    <property type="molecule type" value="Genomic_DNA"/>
</dbReference>
<evidence type="ECO:0000256" key="3">
    <source>
        <dbReference type="SAM" id="Phobius"/>
    </source>
</evidence>
<accession>A0A1L7RMV7</accession>
<keyword evidence="3" id="KW-0812">Transmembrane</keyword>
<dbReference type="RefSeq" id="WP_210579289.1">
    <property type="nucleotide sequence ID" value="NZ_LK995479.1"/>
</dbReference>
<evidence type="ECO:0000256" key="2">
    <source>
        <dbReference type="SAM" id="MobiDB-lite"/>
    </source>
</evidence>
<reference evidence="4" key="1">
    <citation type="submission" date="2014-07" db="EMBL/GenBank/DDBJ databases">
        <authorList>
            <person name="Zhang J.E."/>
            <person name="Yang H."/>
            <person name="Guo J."/>
            <person name="Deng Z."/>
            <person name="Luo H."/>
            <person name="Luo M."/>
            <person name="Zhao B."/>
        </authorList>
    </citation>
    <scope>NUCLEOTIDE SEQUENCE</scope>
    <source>
        <strain evidence="4">AM4</strain>
    </source>
</reference>
<protein>
    <submittedName>
        <fullName evidence="4">Uncharacterized protein</fullName>
    </submittedName>
</protein>
<evidence type="ECO:0000256" key="1">
    <source>
        <dbReference type="SAM" id="Coils"/>
    </source>
</evidence>
<feature type="coiled-coil region" evidence="1">
    <location>
        <begin position="44"/>
        <end position="85"/>
    </location>
</feature>
<gene>
    <name evidence="4" type="ORF">AAM4_0802</name>
</gene>
<keyword evidence="3" id="KW-0472">Membrane</keyword>
<sequence length="127" mass="13816">MTDPAIITPILVAVVGLAGVLAGQSTSRRMHREDYQLARQGAEVTTLRAVVESLTERVSSLERALAASEARVDALVDARDDAKRDRWHAIDYARQLLTWGHECASLIPDDVDPPPPPEIPPALADDL</sequence>
<proteinExistence type="predicted"/>
<feature type="region of interest" description="Disordered" evidence="2">
    <location>
        <begin position="107"/>
        <end position="127"/>
    </location>
</feature>
<name>A0A1L7RMV7_9ACTO</name>
<organism evidence="4">
    <name type="scientific">Actinomyces succiniciruminis</name>
    <dbReference type="NCBI Taxonomy" id="1522002"/>
    <lineage>
        <taxon>Bacteria</taxon>
        <taxon>Bacillati</taxon>
        <taxon>Actinomycetota</taxon>
        <taxon>Actinomycetes</taxon>
        <taxon>Actinomycetales</taxon>
        <taxon>Actinomycetaceae</taxon>
        <taxon>Actinomyces</taxon>
    </lineage>
</organism>